<dbReference type="RefSeq" id="WP_215890637.1">
    <property type="nucleotide sequence ID" value="NZ_JABBHS010000307.1"/>
</dbReference>
<dbReference type="EMBL" id="JABBHS010000307">
    <property type="protein sequence ID" value="MBU2723613.1"/>
    <property type="molecule type" value="Genomic_DNA"/>
</dbReference>
<feature type="non-terminal residue" evidence="1">
    <location>
        <position position="309"/>
    </location>
</feature>
<organism evidence="1 2">
    <name type="scientific">Acidithiobacillus ferridurans</name>
    <dbReference type="NCBI Taxonomy" id="1232575"/>
    <lineage>
        <taxon>Bacteria</taxon>
        <taxon>Pseudomonadati</taxon>
        <taxon>Pseudomonadota</taxon>
        <taxon>Acidithiobacillia</taxon>
        <taxon>Acidithiobacillales</taxon>
        <taxon>Acidithiobacillaceae</taxon>
        <taxon>Acidithiobacillus</taxon>
    </lineage>
</organism>
<name>A0A8X8GB34_ACIFI</name>
<comment type="caution">
    <text evidence="1">The sequence shown here is derived from an EMBL/GenBank/DDBJ whole genome shotgun (WGS) entry which is preliminary data.</text>
</comment>
<evidence type="ECO:0000313" key="1">
    <source>
        <dbReference type="EMBL" id="MBU2723613.1"/>
    </source>
</evidence>
<accession>A0A8X8GB34</accession>
<proteinExistence type="predicted"/>
<gene>
    <name evidence="1" type="ORF">HF568_10480</name>
</gene>
<sequence>MGGTLWHIINDNGAYDAQTSTTSSGKQVTSYASAVQNLVNQQISPLMKQYNATLGILMYGQQVKVARNASGQPLTAISVNQRVLTSTCGSSGTLSNNGQYGYLLSETDNEYIVQQNGAYALAGQVQQNQISPTNNFSESANVGINPQYSNYVNDVVFPIAPDQGQVVNWESGNPLPSSDYVNVAPLTNNATGGGSSTINTAVGTLNVCVGAQVYNMSSPTWSGPYGSTKGGNIDWNTMQTVAEVSTLSVNGSVDSAYFAGAYNPAPALQWNPSIPDPFMPGGTAPLIDPVIYNYILDLDNGQWGGGTYY</sequence>
<protein>
    <submittedName>
        <fullName evidence="1">Uncharacterized protein</fullName>
    </submittedName>
</protein>
<reference evidence="1" key="1">
    <citation type="journal article" date="2021" name="ISME J.">
        <title>Genomic evolution of the class Acidithiobacillia: deep-branching Proteobacteria living in extreme acidic conditions.</title>
        <authorList>
            <person name="Moya-Beltran A."/>
            <person name="Beard S."/>
            <person name="Rojas-Villalobos C."/>
            <person name="Issotta F."/>
            <person name="Gallardo Y."/>
            <person name="Ulloa R."/>
            <person name="Giaveno A."/>
            <person name="Degli Esposti M."/>
            <person name="Johnson D.B."/>
            <person name="Quatrini R."/>
        </authorList>
    </citation>
    <scope>NUCLEOTIDE SEQUENCE</scope>
    <source>
        <strain evidence="1">DSM 583</strain>
    </source>
</reference>
<dbReference type="AlphaFoldDB" id="A0A8X8GB34"/>
<dbReference type="Proteomes" id="UP000887300">
    <property type="component" value="Unassembled WGS sequence"/>
</dbReference>
<evidence type="ECO:0000313" key="2">
    <source>
        <dbReference type="Proteomes" id="UP000887300"/>
    </source>
</evidence>